<comment type="caution">
    <text evidence="1">The sequence shown here is derived from an EMBL/GenBank/DDBJ whole genome shotgun (WGS) entry which is preliminary data.</text>
</comment>
<gene>
    <name evidence="1" type="ORF">UT08_C0016G0002</name>
</gene>
<dbReference type="SUPFAM" id="SSF55961">
    <property type="entry name" value="Bet v1-like"/>
    <property type="match status" value="1"/>
</dbReference>
<proteinExistence type="predicted"/>
<dbReference type="InterPro" id="IPR023393">
    <property type="entry name" value="START-like_dom_sf"/>
</dbReference>
<dbReference type="AlphaFoldDB" id="A0A0G0KY92"/>
<evidence type="ECO:0000313" key="1">
    <source>
        <dbReference type="EMBL" id="KKQ84588.1"/>
    </source>
</evidence>
<sequence length="163" mass="18774">MNKYSRHYEESVLVPSTPDEIYTFADNHKNFASHMNKSSWMMGGASMETEIDEGKGQRVGSHIKIQGKVFGLNLFLDEVITKHSPPNHKEWETVGNINLLVIDHYKLGFEVKPEAEHPKLTVYIDYNLPKSFFPQLLGLLFGSMYAKWCVRQMIKGTSDFFKK</sequence>
<name>A0A0G0KY92_9BACT</name>
<dbReference type="EMBL" id="LBVL01000016">
    <property type="protein sequence ID" value="KKQ84588.1"/>
    <property type="molecule type" value="Genomic_DNA"/>
</dbReference>
<organism evidence="1 2">
    <name type="scientific">Candidatus Woesebacteria bacterium GW2011_GWB1_38_8</name>
    <dbReference type="NCBI Taxonomy" id="1618570"/>
    <lineage>
        <taxon>Bacteria</taxon>
        <taxon>Candidatus Woeseibacteriota</taxon>
    </lineage>
</organism>
<evidence type="ECO:0000313" key="2">
    <source>
        <dbReference type="Proteomes" id="UP000034081"/>
    </source>
</evidence>
<accession>A0A0G0KY92</accession>
<protein>
    <submittedName>
        <fullName evidence="1">Uncharacterized protein</fullName>
    </submittedName>
</protein>
<dbReference type="Proteomes" id="UP000034081">
    <property type="component" value="Unassembled WGS sequence"/>
</dbReference>
<reference evidence="1 2" key="1">
    <citation type="journal article" date="2015" name="Nature">
        <title>rRNA introns, odd ribosomes, and small enigmatic genomes across a large radiation of phyla.</title>
        <authorList>
            <person name="Brown C.T."/>
            <person name="Hug L.A."/>
            <person name="Thomas B.C."/>
            <person name="Sharon I."/>
            <person name="Castelle C.J."/>
            <person name="Singh A."/>
            <person name="Wilkins M.J."/>
            <person name="Williams K.H."/>
            <person name="Banfield J.F."/>
        </authorList>
    </citation>
    <scope>NUCLEOTIDE SEQUENCE [LARGE SCALE GENOMIC DNA]</scope>
</reference>
<dbReference type="Gene3D" id="3.30.530.20">
    <property type="match status" value="1"/>
</dbReference>